<dbReference type="Proteomes" id="UP000250079">
    <property type="component" value="Chromosome"/>
</dbReference>
<evidence type="ECO:0000259" key="3">
    <source>
        <dbReference type="PROSITE" id="PS50110"/>
    </source>
</evidence>
<dbReference type="SUPFAM" id="SSF52172">
    <property type="entry name" value="CheY-like"/>
    <property type="match status" value="1"/>
</dbReference>
<dbReference type="GO" id="GO:0000160">
    <property type="term" value="P:phosphorelay signal transduction system"/>
    <property type="evidence" value="ECO:0007669"/>
    <property type="project" value="InterPro"/>
</dbReference>
<sequence>MHIEHTDESSTQRRPNVCLIDDDDIMLSLFTRIIQRSGCDVEAAKGPKEAMAALSSTTFDLVICDLRMPDMSDGEELLGIIHKSFPQLSIVMMSCDVPSEVHERLIAAGASDCVTKPITVATVSTLINTLNNPELCRLPDAS</sequence>
<keyword evidence="5" id="KW-1185">Reference proteome</keyword>
<dbReference type="SMART" id="SM00448">
    <property type="entry name" value="REC"/>
    <property type="match status" value="1"/>
</dbReference>
<dbReference type="InterPro" id="IPR011006">
    <property type="entry name" value="CheY-like_superfamily"/>
</dbReference>
<dbReference type="Pfam" id="PF00072">
    <property type="entry name" value="Response_reg"/>
    <property type="match status" value="1"/>
</dbReference>
<dbReference type="RefSeq" id="WP_088917643.1">
    <property type="nucleotide sequence ID" value="NZ_CP018632.1"/>
</dbReference>
<dbReference type="OrthoDB" id="9800897at2"/>
<evidence type="ECO:0000313" key="5">
    <source>
        <dbReference type="Proteomes" id="UP000250079"/>
    </source>
</evidence>
<dbReference type="InterPro" id="IPR050595">
    <property type="entry name" value="Bact_response_regulator"/>
</dbReference>
<evidence type="ECO:0000313" key="4">
    <source>
        <dbReference type="EMBL" id="ASJ72323.1"/>
    </source>
</evidence>
<evidence type="ECO:0000256" key="2">
    <source>
        <dbReference type="PROSITE-ProRule" id="PRU00169"/>
    </source>
</evidence>
<dbReference type="KEGG" id="gai:IMCC3135_11165"/>
<reference evidence="4 5" key="1">
    <citation type="submission" date="2016-12" db="EMBL/GenBank/DDBJ databases">
        <authorList>
            <person name="Song W.-J."/>
            <person name="Kurnit D.M."/>
        </authorList>
    </citation>
    <scope>NUCLEOTIDE SEQUENCE [LARGE SCALE GENOMIC DNA]</scope>
    <source>
        <strain evidence="4 5">IMCC3135</strain>
    </source>
</reference>
<dbReference type="PANTHER" id="PTHR44591">
    <property type="entry name" value="STRESS RESPONSE REGULATOR PROTEIN 1"/>
    <property type="match status" value="1"/>
</dbReference>
<evidence type="ECO:0000256" key="1">
    <source>
        <dbReference type="ARBA" id="ARBA00022553"/>
    </source>
</evidence>
<feature type="domain" description="Response regulatory" evidence="3">
    <location>
        <begin position="16"/>
        <end position="131"/>
    </location>
</feature>
<proteinExistence type="predicted"/>
<feature type="modified residue" description="4-aspartylphosphate" evidence="2">
    <location>
        <position position="65"/>
    </location>
</feature>
<name>A0A2Z2NMA7_9GAMM</name>
<dbReference type="PANTHER" id="PTHR44591:SF3">
    <property type="entry name" value="RESPONSE REGULATORY DOMAIN-CONTAINING PROTEIN"/>
    <property type="match status" value="1"/>
</dbReference>
<dbReference type="AlphaFoldDB" id="A0A2Z2NMA7"/>
<gene>
    <name evidence="4" type="primary">glnG_2</name>
    <name evidence="4" type="ORF">IMCC3135_11165</name>
</gene>
<dbReference type="PROSITE" id="PS50110">
    <property type="entry name" value="RESPONSE_REGULATORY"/>
    <property type="match status" value="1"/>
</dbReference>
<dbReference type="CDD" id="cd00156">
    <property type="entry name" value="REC"/>
    <property type="match status" value="1"/>
</dbReference>
<accession>A0A2Z2NMA7</accession>
<dbReference type="Gene3D" id="3.40.50.2300">
    <property type="match status" value="1"/>
</dbReference>
<keyword evidence="1 2" id="KW-0597">Phosphoprotein</keyword>
<protein>
    <submittedName>
        <fullName evidence="4">Nitrogen regulation protein NR(I)</fullName>
    </submittedName>
</protein>
<dbReference type="InterPro" id="IPR001789">
    <property type="entry name" value="Sig_transdc_resp-reg_receiver"/>
</dbReference>
<organism evidence="4 5">
    <name type="scientific">Granulosicoccus antarcticus IMCC3135</name>
    <dbReference type="NCBI Taxonomy" id="1192854"/>
    <lineage>
        <taxon>Bacteria</taxon>
        <taxon>Pseudomonadati</taxon>
        <taxon>Pseudomonadota</taxon>
        <taxon>Gammaproteobacteria</taxon>
        <taxon>Chromatiales</taxon>
        <taxon>Granulosicoccaceae</taxon>
        <taxon>Granulosicoccus</taxon>
    </lineage>
</organism>
<dbReference type="EMBL" id="CP018632">
    <property type="protein sequence ID" value="ASJ72323.1"/>
    <property type="molecule type" value="Genomic_DNA"/>
</dbReference>